<gene>
    <name evidence="9" type="ORF">I206_02652</name>
    <name evidence="10" type="ORF">I206_105111</name>
</gene>
<dbReference type="KEGG" id="kpin:30171021"/>
<dbReference type="Gene3D" id="3.10.180.80">
    <property type="entry name" value="Uncharacterised protein PF07063, DUF1338"/>
    <property type="match status" value="1"/>
</dbReference>
<keyword evidence="4" id="KW-0408">Iron</keyword>
<dbReference type="GO" id="GO:0051213">
    <property type="term" value="F:dioxygenase activity"/>
    <property type="evidence" value="ECO:0007669"/>
    <property type="project" value="UniProtKB-KW"/>
</dbReference>
<dbReference type="EMBL" id="CP144524">
    <property type="protein sequence ID" value="WWC71158.1"/>
    <property type="molecule type" value="Genomic_DNA"/>
</dbReference>
<comment type="similarity">
    <text evidence="5">Belongs to the 2-oxoadipate dioxygenase/decarboxylase family.</text>
</comment>
<evidence type="ECO:0000313" key="9">
    <source>
        <dbReference type="EMBL" id="OCF51936.1"/>
    </source>
</evidence>
<reference evidence="9" key="3">
    <citation type="submission" date="2016-07" db="EMBL/GenBank/DDBJ databases">
        <title>Evolution of pathogenesis and genome organization in the Tremellales.</title>
        <authorList>
            <person name="Cuomo C."/>
            <person name="Litvintseva A."/>
            <person name="Heitman J."/>
            <person name="Chen Y."/>
            <person name="Sun S."/>
            <person name="Springer D."/>
            <person name="Dromer F."/>
            <person name="Young S."/>
            <person name="Zeng Q."/>
            <person name="Chapman S."/>
            <person name="Gujja S."/>
            <person name="Saif S."/>
            <person name="Birren B."/>
        </authorList>
    </citation>
    <scope>NUCLEOTIDE SEQUENCE</scope>
    <source>
        <strain evidence="9">CBS 10737</strain>
    </source>
</reference>
<dbReference type="OrthoDB" id="8300246at2759"/>
<evidence type="ECO:0000313" key="10">
    <source>
        <dbReference type="EMBL" id="WWC71158.1"/>
    </source>
</evidence>
<evidence type="ECO:0000256" key="4">
    <source>
        <dbReference type="ARBA" id="ARBA00023004"/>
    </source>
</evidence>
<reference evidence="10" key="4">
    <citation type="submission" date="2024-02" db="EMBL/GenBank/DDBJ databases">
        <title>Comparative genomics of Cryptococcus and Kwoniella reveals pathogenesis evolution and contrasting modes of karyotype evolution via chromosome fusion or intercentromeric recombination.</title>
        <authorList>
            <person name="Coelho M.A."/>
            <person name="David-Palma M."/>
            <person name="Shea T."/>
            <person name="Bowers K."/>
            <person name="McGinley-Smith S."/>
            <person name="Mohammad A.W."/>
            <person name="Gnirke A."/>
            <person name="Yurkov A.M."/>
            <person name="Nowrousian M."/>
            <person name="Sun S."/>
            <person name="Cuomo C.A."/>
            <person name="Heitman J."/>
        </authorList>
    </citation>
    <scope>NUCLEOTIDE SEQUENCE</scope>
    <source>
        <strain evidence="10">CBS 10737</strain>
    </source>
</reference>
<evidence type="ECO:0000256" key="2">
    <source>
        <dbReference type="ARBA" id="ARBA00022964"/>
    </source>
</evidence>
<dbReference type="InterPro" id="IPR047869">
    <property type="entry name" value="YdcJ_bac-like"/>
</dbReference>
<evidence type="ECO:0000256" key="5">
    <source>
        <dbReference type="ARBA" id="ARBA00035013"/>
    </source>
</evidence>
<evidence type="ECO:0000313" key="11">
    <source>
        <dbReference type="Proteomes" id="UP000094020"/>
    </source>
</evidence>
<dbReference type="Proteomes" id="UP000094020">
    <property type="component" value="Chromosome 6"/>
</dbReference>
<dbReference type="Pfam" id="PF07063">
    <property type="entry name" value="HGLS"/>
    <property type="match status" value="1"/>
</dbReference>
<evidence type="ECO:0000256" key="8">
    <source>
        <dbReference type="ARBA" id="ARBA00035045"/>
    </source>
</evidence>
<reference evidence="10" key="2">
    <citation type="submission" date="2013-07" db="EMBL/GenBank/DDBJ databases">
        <authorList>
            <consortium name="The Broad Institute Genome Sequencing Platform"/>
            <person name="Cuomo C."/>
            <person name="Litvintseva A."/>
            <person name="Chen Y."/>
            <person name="Heitman J."/>
            <person name="Sun S."/>
            <person name="Springer D."/>
            <person name="Dromer F."/>
            <person name="Young S.K."/>
            <person name="Zeng Q."/>
            <person name="Gargeya S."/>
            <person name="Fitzgerald M."/>
            <person name="Abouelleil A."/>
            <person name="Alvarado L."/>
            <person name="Berlin A.M."/>
            <person name="Chapman S.B."/>
            <person name="Dewar J."/>
            <person name="Goldberg J."/>
            <person name="Griggs A."/>
            <person name="Gujja S."/>
            <person name="Hansen M."/>
            <person name="Howarth C."/>
            <person name="Imamovic A."/>
            <person name="Larimer J."/>
            <person name="McCowan C."/>
            <person name="Murphy C."/>
            <person name="Pearson M."/>
            <person name="Priest M."/>
            <person name="Roberts A."/>
            <person name="Saif S."/>
            <person name="Shea T."/>
            <person name="Sykes S."/>
            <person name="Wortman J."/>
            <person name="Nusbaum C."/>
            <person name="Birren B."/>
        </authorList>
    </citation>
    <scope>NUCLEOTIDE SEQUENCE</scope>
    <source>
        <strain evidence="10">CBS 10737</strain>
    </source>
</reference>
<dbReference type="EC" id="1.13.11.93" evidence="6"/>
<dbReference type="InterPro" id="IPR009770">
    <property type="entry name" value="HGLS"/>
</dbReference>
<dbReference type="GeneID" id="30171021"/>
<sequence>MIAQPFVSPDDIRASFCTALSNMYKEEVPLYGDLVELVNDVNKEIKKIKPDLWEIGDRLNVERHGAIRLGTLEELKIISRLFKQMGMFPIGYYDLTKLGIPIHSTAFRPKNNNSLEKNPFRIFTSLLRIDLIKKKNFKLFKEINEILLKRNFFFNNPIILKLIEKSENQGGLILEDSIELINFSLEIFKWHEKSLISKKKYDELKKFHPLLADIVGFKGPHINHLTPRTLDIDSVQRLMSERGIPPKKVIEGPPIRECPILLRQTSFQALTEPIIFSGDCEGETSQGSHRARFGEIESRGAALTREGHALYQSLMKKAGSFTPTDNNLIWQSKLSKIFQPFPDNWEDIRKANLAYFKYTLTSSYEKGTIQSEYSLDQLIKQGKVKYIPIVYEDFLPASAAGIFQSNLGEHSEETIKEEDLNAREEMELSLGHKIQDYFELYEEIQNDSLREIQRLTGCRV</sequence>
<dbReference type="SMART" id="SM01150">
    <property type="entry name" value="DUF1338"/>
    <property type="match status" value="1"/>
</dbReference>
<dbReference type="PANTHER" id="PTHR39479:SF2">
    <property type="entry name" value="2-OXOADIPATE DIOXYGENASE_DECARBOXYLASE"/>
    <property type="match status" value="1"/>
</dbReference>
<reference evidence="9" key="1">
    <citation type="submission" date="2013-07" db="EMBL/GenBank/DDBJ databases">
        <title>The Genome Sequence of Cryptococcus pinus CBS10737.</title>
        <authorList>
            <consortium name="The Broad Institute Genome Sequencing Platform"/>
            <person name="Cuomo C."/>
            <person name="Litvintseva A."/>
            <person name="Chen Y."/>
            <person name="Heitman J."/>
            <person name="Sun S."/>
            <person name="Springer D."/>
            <person name="Dromer F."/>
            <person name="Young S.K."/>
            <person name="Zeng Q."/>
            <person name="Gargeya S."/>
            <person name="Fitzgerald M."/>
            <person name="Abouelleil A."/>
            <person name="Alvarado L."/>
            <person name="Berlin A.M."/>
            <person name="Chapman S.B."/>
            <person name="Dewar J."/>
            <person name="Goldberg J."/>
            <person name="Griggs A."/>
            <person name="Gujja S."/>
            <person name="Hansen M."/>
            <person name="Howarth C."/>
            <person name="Imamovic A."/>
            <person name="Larimer J."/>
            <person name="McCowan C."/>
            <person name="Murphy C."/>
            <person name="Pearson M."/>
            <person name="Priest M."/>
            <person name="Roberts A."/>
            <person name="Saif S."/>
            <person name="Shea T."/>
            <person name="Sykes S."/>
            <person name="Wortman J."/>
            <person name="Nusbaum C."/>
            <person name="Birren B."/>
        </authorList>
    </citation>
    <scope>NUCLEOTIDE SEQUENCE [LARGE SCALE GENOMIC DNA]</scope>
    <source>
        <strain evidence="9">CBS 10737</strain>
    </source>
</reference>
<evidence type="ECO:0000256" key="3">
    <source>
        <dbReference type="ARBA" id="ARBA00023002"/>
    </source>
</evidence>
<comment type="cofactor">
    <cofactor evidence="1">
        <name>Fe(2+)</name>
        <dbReference type="ChEBI" id="CHEBI:29033"/>
    </cofactor>
</comment>
<keyword evidence="2" id="KW-0223">Dioxygenase</keyword>
<keyword evidence="11" id="KW-1185">Reference proteome</keyword>
<dbReference type="AlphaFoldDB" id="A0A1B9I8U1"/>
<evidence type="ECO:0000256" key="7">
    <source>
        <dbReference type="ARBA" id="ARBA00035034"/>
    </source>
</evidence>
<proteinExistence type="inferred from homology"/>
<accession>A0A1B9I8U1</accession>
<dbReference type="STRING" id="1296096.A0A1B9I8U1"/>
<keyword evidence="3" id="KW-0560">Oxidoreductase</keyword>
<dbReference type="CDD" id="cd16348">
    <property type="entry name" value="VOC_YdcJ_like"/>
    <property type="match status" value="1"/>
</dbReference>
<evidence type="ECO:0000256" key="1">
    <source>
        <dbReference type="ARBA" id="ARBA00001954"/>
    </source>
</evidence>
<dbReference type="EMBL" id="KV700115">
    <property type="protein sequence ID" value="OCF51936.1"/>
    <property type="molecule type" value="Genomic_DNA"/>
</dbReference>
<evidence type="ECO:0000256" key="6">
    <source>
        <dbReference type="ARBA" id="ARBA00035023"/>
    </source>
</evidence>
<name>A0A1B9I8U1_9TREE</name>
<organism evidence="9">
    <name type="scientific">Kwoniella pini CBS 10737</name>
    <dbReference type="NCBI Taxonomy" id="1296096"/>
    <lineage>
        <taxon>Eukaryota</taxon>
        <taxon>Fungi</taxon>
        <taxon>Dikarya</taxon>
        <taxon>Basidiomycota</taxon>
        <taxon>Agaricomycotina</taxon>
        <taxon>Tremellomycetes</taxon>
        <taxon>Tremellales</taxon>
        <taxon>Cryptococcaceae</taxon>
        <taxon>Kwoniella</taxon>
    </lineage>
</organism>
<dbReference type="PANTHER" id="PTHR39479">
    <property type="match status" value="1"/>
</dbReference>
<protein>
    <recommendedName>
        <fullName evidence="7">2-oxoadipate dioxygenase/decarboxylase</fullName>
        <ecNumber evidence="6">1.13.11.93</ecNumber>
    </recommendedName>
    <alternativeName>
        <fullName evidence="8">2-hydroxyglutarate synthase</fullName>
    </alternativeName>
</protein>
<dbReference type="RefSeq" id="XP_019013155.1">
    <property type="nucleotide sequence ID" value="XM_019154415.1"/>
</dbReference>